<comment type="caution">
    <text evidence="1">The sequence shown here is derived from an EMBL/GenBank/DDBJ whole genome shotgun (WGS) entry which is preliminary data.</text>
</comment>
<keyword evidence="2" id="KW-1185">Reference proteome</keyword>
<sequence>MKVNISKSRDFIMVWAKGNVDLYLKPSGNYETAYHDLRDEDLRILKGLWNHLQSKKRNMEYAALEKGIEEVIKALDKIIEERKN</sequence>
<gene>
    <name evidence="1" type="ORF">NATSA_03305</name>
</gene>
<dbReference type="Proteomes" id="UP000673975">
    <property type="component" value="Unassembled WGS sequence"/>
</dbReference>
<dbReference type="AlphaFoldDB" id="A0A8J7S479"/>
<accession>A0A8J7S479</accession>
<evidence type="ECO:0000313" key="2">
    <source>
        <dbReference type="Proteomes" id="UP000673975"/>
    </source>
</evidence>
<proteinExistence type="predicted"/>
<dbReference type="EMBL" id="JAFIDN010000002">
    <property type="protein sequence ID" value="MBP3191683.1"/>
    <property type="molecule type" value="Genomic_DNA"/>
</dbReference>
<reference evidence="1" key="1">
    <citation type="submission" date="2021-02" db="EMBL/GenBank/DDBJ databases">
        <title>Natronogracilivirga saccharolytica gen. nov. sp. nov. a new anaerobic, haloalkiliphilic carbohydrate-fermenting bacterium from soda lake and proposing of Cyclonatronumiaceae fam. nov. in the phylum Balneolaeota.</title>
        <authorList>
            <person name="Zhilina T.N."/>
            <person name="Sorokin D.Y."/>
            <person name="Zavarzina D.G."/>
            <person name="Toshchakov S.V."/>
            <person name="Kublanov I.V."/>
        </authorList>
    </citation>
    <scope>NUCLEOTIDE SEQUENCE</scope>
    <source>
        <strain evidence="1">Z-1702</strain>
    </source>
</reference>
<organism evidence="1 2">
    <name type="scientific">Natronogracilivirga saccharolytica</name>
    <dbReference type="NCBI Taxonomy" id="2812953"/>
    <lineage>
        <taxon>Bacteria</taxon>
        <taxon>Pseudomonadati</taxon>
        <taxon>Balneolota</taxon>
        <taxon>Balneolia</taxon>
        <taxon>Balneolales</taxon>
        <taxon>Cyclonatronaceae</taxon>
        <taxon>Natronogracilivirga</taxon>
    </lineage>
</organism>
<protein>
    <submittedName>
        <fullName evidence="1">Uncharacterized protein</fullName>
    </submittedName>
</protein>
<name>A0A8J7S479_9BACT</name>
<evidence type="ECO:0000313" key="1">
    <source>
        <dbReference type="EMBL" id="MBP3191683.1"/>
    </source>
</evidence>
<dbReference type="RefSeq" id="WP_210510383.1">
    <property type="nucleotide sequence ID" value="NZ_JAFIDN010000002.1"/>
</dbReference>